<dbReference type="EMBL" id="JBHSDU010000014">
    <property type="protein sequence ID" value="MFC4311988.1"/>
    <property type="molecule type" value="Genomic_DNA"/>
</dbReference>
<dbReference type="Pfam" id="PF07978">
    <property type="entry name" value="NIPSNAP"/>
    <property type="match status" value="1"/>
</dbReference>
<dbReference type="InterPro" id="IPR012577">
    <property type="entry name" value="NIPSNAP"/>
</dbReference>
<evidence type="ECO:0000259" key="1">
    <source>
        <dbReference type="Pfam" id="PF07978"/>
    </source>
</evidence>
<feature type="domain" description="NIPSNAP" evidence="1">
    <location>
        <begin position="38"/>
        <end position="134"/>
    </location>
</feature>
<name>A0ABV8SYH5_9GAMM</name>
<evidence type="ECO:0000313" key="3">
    <source>
        <dbReference type="Proteomes" id="UP001595904"/>
    </source>
</evidence>
<dbReference type="RefSeq" id="WP_380601010.1">
    <property type="nucleotide sequence ID" value="NZ_JBHSDU010000014.1"/>
</dbReference>
<accession>A0ABV8SYH5</accession>
<proteinExistence type="predicted"/>
<organism evidence="2 3">
    <name type="scientific">Steroidobacter flavus</name>
    <dbReference type="NCBI Taxonomy" id="1842136"/>
    <lineage>
        <taxon>Bacteria</taxon>
        <taxon>Pseudomonadati</taxon>
        <taxon>Pseudomonadota</taxon>
        <taxon>Gammaproteobacteria</taxon>
        <taxon>Steroidobacterales</taxon>
        <taxon>Steroidobacteraceae</taxon>
        <taxon>Steroidobacter</taxon>
    </lineage>
</organism>
<dbReference type="Proteomes" id="UP001595904">
    <property type="component" value="Unassembled WGS sequence"/>
</dbReference>
<evidence type="ECO:0000313" key="2">
    <source>
        <dbReference type="EMBL" id="MFC4311988.1"/>
    </source>
</evidence>
<keyword evidence="3" id="KW-1185">Reference proteome</keyword>
<comment type="caution">
    <text evidence="2">The sequence shown here is derived from an EMBL/GenBank/DDBJ whole genome shotgun (WGS) entry which is preliminary data.</text>
</comment>
<dbReference type="InterPro" id="IPR011008">
    <property type="entry name" value="Dimeric_a/b-barrel"/>
</dbReference>
<dbReference type="Gene3D" id="3.30.70.100">
    <property type="match status" value="1"/>
</dbReference>
<sequence>MPANIASVLPDRIRTGTRGSASHAGPRGLSTEAPLLIFELRRYRVASGRLPDVRRRFAEHLPPLFARHHLNVLGRWTATASDAPASFVYLLGFDRLDARQSAWAGFYIDPQWQQVRASTNAGSEMIERTGLAFLSPSAACDGLDSRRWSGGIHELVDQRVAIGQKAVVEAFFADVYIPALRASGADVLWLAEAITGEDLPQFSYILRWRTTEDRRAAQPLLESTARLGAALLLGTRAMEMNWVSS</sequence>
<reference evidence="3" key="1">
    <citation type="journal article" date="2019" name="Int. J. Syst. Evol. Microbiol.">
        <title>The Global Catalogue of Microorganisms (GCM) 10K type strain sequencing project: providing services to taxonomists for standard genome sequencing and annotation.</title>
        <authorList>
            <consortium name="The Broad Institute Genomics Platform"/>
            <consortium name="The Broad Institute Genome Sequencing Center for Infectious Disease"/>
            <person name="Wu L."/>
            <person name="Ma J."/>
        </authorList>
    </citation>
    <scope>NUCLEOTIDE SEQUENCE [LARGE SCALE GENOMIC DNA]</scope>
    <source>
        <strain evidence="3">CGMCC 1.10759</strain>
    </source>
</reference>
<gene>
    <name evidence="2" type="ORF">ACFPN2_23100</name>
</gene>
<protein>
    <submittedName>
        <fullName evidence="2">NIPSNAP family protein</fullName>
    </submittedName>
</protein>
<dbReference type="SUPFAM" id="SSF54909">
    <property type="entry name" value="Dimeric alpha+beta barrel"/>
    <property type="match status" value="1"/>
</dbReference>